<keyword evidence="4 8" id="KW-0812">Transmembrane</keyword>
<dbReference type="Proteomes" id="UP000192602">
    <property type="component" value="Unassembled WGS sequence"/>
</dbReference>
<dbReference type="EMBL" id="FWWZ01000001">
    <property type="protein sequence ID" value="SMC09654.1"/>
    <property type="molecule type" value="Genomic_DNA"/>
</dbReference>
<dbReference type="InterPro" id="IPR036737">
    <property type="entry name" value="OmpA-like_sf"/>
</dbReference>
<dbReference type="OrthoDB" id="5292153at2"/>
<dbReference type="PROSITE" id="PS51123">
    <property type="entry name" value="OMPA_2"/>
    <property type="match status" value="1"/>
</dbReference>
<organism evidence="10 11">
    <name type="scientific">Nitratiruptor tergarcus DSM 16512</name>
    <dbReference type="NCBI Taxonomy" id="1069081"/>
    <lineage>
        <taxon>Bacteria</taxon>
        <taxon>Pseudomonadati</taxon>
        <taxon>Campylobacterota</taxon>
        <taxon>Epsilonproteobacteria</taxon>
        <taxon>Nautiliales</taxon>
        <taxon>Nitratiruptoraceae</taxon>
        <taxon>Nitratiruptor</taxon>
    </lineage>
</organism>
<dbReference type="PANTHER" id="PTHR30329">
    <property type="entry name" value="STATOR ELEMENT OF FLAGELLAR MOTOR COMPLEX"/>
    <property type="match status" value="1"/>
</dbReference>
<dbReference type="InterPro" id="IPR050330">
    <property type="entry name" value="Bact_OuterMem_StrucFunc"/>
</dbReference>
<dbReference type="AlphaFoldDB" id="A0A1W1WTK7"/>
<evidence type="ECO:0000256" key="7">
    <source>
        <dbReference type="PROSITE-ProRule" id="PRU00473"/>
    </source>
</evidence>
<dbReference type="STRING" id="1069081.SAMN05660197_1476"/>
<dbReference type="Gene3D" id="3.30.1330.60">
    <property type="entry name" value="OmpA-like domain"/>
    <property type="match status" value="1"/>
</dbReference>
<evidence type="ECO:0000313" key="10">
    <source>
        <dbReference type="EMBL" id="SMC09654.1"/>
    </source>
</evidence>
<feature type="domain" description="OmpA-like" evidence="9">
    <location>
        <begin position="98"/>
        <end position="224"/>
    </location>
</feature>
<dbReference type="InterPro" id="IPR025713">
    <property type="entry name" value="MotB-like_N_dom"/>
</dbReference>
<evidence type="ECO:0000256" key="2">
    <source>
        <dbReference type="ARBA" id="ARBA00008914"/>
    </source>
</evidence>
<gene>
    <name evidence="10" type="ORF">SAMN05660197_1476</name>
</gene>
<name>A0A1W1WTK7_9BACT</name>
<evidence type="ECO:0000256" key="6">
    <source>
        <dbReference type="ARBA" id="ARBA00023136"/>
    </source>
</evidence>
<keyword evidence="5 8" id="KW-1133">Transmembrane helix</keyword>
<comment type="subcellular location">
    <subcellularLocation>
        <location evidence="1">Cell membrane</location>
        <topology evidence="1">Single-pass membrane protein</topology>
    </subcellularLocation>
</comment>
<evidence type="ECO:0000313" key="11">
    <source>
        <dbReference type="Proteomes" id="UP000192602"/>
    </source>
</evidence>
<dbReference type="InterPro" id="IPR006665">
    <property type="entry name" value="OmpA-like"/>
</dbReference>
<keyword evidence="6 7" id="KW-0472">Membrane</keyword>
<dbReference type="Pfam" id="PF13677">
    <property type="entry name" value="MotB_plug"/>
    <property type="match status" value="1"/>
</dbReference>
<evidence type="ECO:0000256" key="8">
    <source>
        <dbReference type="SAM" id="Phobius"/>
    </source>
</evidence>
<dbReference type="Pfam" id="PF00691">
    <property type="entry name" value="OmpA"/>
    <property type="match status" value="1"/>
</dbReference>
<dbReference type="PANTHER" id="PTHR30329:SF21">
    <property type="entry name" value="LIPOPROTEIN YIAD-RELATED"/>
    <property type="match status" value="1"/>
</dbReference>
<proteinExistence type="inferred from homology"/>
<evidence type="ECO:0000256" key="3">
    <source>
        <dbReference type="ARBA" id="ARBA00022475"/>
    </source>
</evidence>
<evidence type="ECO:0000256" key="4">
    <source>
        <dbReference type="ARBA" id="ARBA00022692"/>
    </source>
</evidence>
<dbReference type="GO" id="GO:0005886">
    <property type="term" value="C:plasma membrane"/>
    <property type="evidence" value="ECO:0007669"/>
    <property type="project" value="UniProtKB-SubCell"/>
</dbReference>
<accession>A0A1W1WTK7</accession>
<reference evidence="11" key="1">
    <citation type="submission" date="2017-04" db="EMBL/GenBank/DDBJ databases">
        <authorList>
            <person name="Varghese N."/>
            <person name="Submissions S."/>
        </authorList>
    </citation>
    <scope>NUCLEOTIDE SEQUENCE [LARGE SCALE GENOMIC DNA]</scope>
    <source>
        <strain evidence="11">DSM 16512</strain>
    </source>
</reference>
<evidence type="ECO:0000259" key="9">
    <source>
        <dbReference type="PROSITE" id="PS51123"/>
    </source>
</evidence>
<sequence>MAREKKEECPSIPGWLVSFGDLMSLLLTFFILLYAMSTVDITKALKFLSYFQGEPKYKPLQINVVPPIVPFTTDVVKKIKKRIKKLLPTHAFQLSVTTKYAMIRLFNDVFFEPNNYTLLPKAKEALDAMVEVLKELQKKDKNFKIKVQGHAFLTDDPIPADIKDSWDLSIKRAEQVAFYLMQKGVEPSRFFITGYGDTKPLYTWNNPLLKRRNNRVEILIEVDKPQ</sequence>
<dbReference type="RefSeq" id="WP_084275870.1">
    <property type="nucleotide sequence ID" value="NZ_AP026671.1"/>
</dbReference>
<keyword evidence="3" id="KW-1003">Cell membrane</keyword>
<evidence type="ECO:0000256" key="1">
    <source>
        <dbReference type="ARBA" id="ARBA00004162"/>
    </source>
</evidence>
<keyword evidence="11" id="KW-1185">Reference proteome</keyword>
<evidence type="ECO:0000256" key="5">
    <source>
        <dbReference type="ARBA" id="ARBA00022989"/>
    </source>
</evidence>
<feature type="transmembrane region" description="Helical" evidence="8">
    <location>
        <begin position="12"/>
        <end position="36"/>
    </location>
</feature>
<protein>
    <submittedName>
        <fullName evidence="10">Chemotaxis protein MotB</fullName>
    </submittedName>
</protein>
<dbReference type="SUPFAM" id="SSF103088">
    <property type="entry name" value="OmpA-like"/>
    <property type="match status" value="1"/>
</dbReference>
<dbReference type="CDD" id="cd07185">
    <property type="entry name" value="OmpA_C-like"/>
    <property type="match status" value="1"/>
</dbReference>
<comment type="similarity">
    <text evidence="2">Belongs to the MotB family.</text>
</comment>